<keyword evidence="6" id="KW-1185">Reference proteome</keyword>
<dbReference type="Gene3D" id="3.40.50.12780">
    <property type="entry name" value="N-terminal domain of ligase-like"/>
    <property type="match status" value="1"/>
</dbReference>
<evidence type="ECO:0000313" key="6">
    <source>
        <dbReference type="Proteomes" id="UP000199598"/>
    </source>
</evidence>
<evidence type="ECO:0000256" key="1">
    <source>
        <dbReference type="ARBA" id="ARBA00006432"/>
    </source>
</evidence>
<protein>
    <submittedName>
        <fullName evidence="5">Acyl-CoA synthetase (AMP-forming)/AMP-acid ligase II</fullName>
    </submittedName>
</protein>
<dbReference type="RefSeq" id="WP_093520346.1">
    <property type="nucleotide sequence ID" value="NZ_FOSK01000007.1"/>
</dbReference>
<dbReference type="Gene3D" id="3.30.300.30">
    <property type="match status" value="1"/>
</dbReference>
<feature type="domain" description="AMP-binding enzyme C-terminal" evidence="4">
    <location>
        <begin position="432"/>
        <end position="507"/>
    </location>
</feature>
<reference evidence="5 6" key="1">
    <citation type="submission" date="2016-10" db="EMBL/GenBank/DDBJ databases">
        <authorList>
            <person name="Varghese N."/>
            <person name="Submissions S."/>
        </authorList>
    </citation>
    <scope>NUCLEOTIDE SEQUENCE [LARGE SCALE GENOMIC DNA]</scope>
    <source>
        <strain evidence="5 6">DSM 16392</strain>
    </source>
</reference>
<dbReference type="EMBL" id="FOSK01000007">
    <property type="protein sequence ID" value="SFK62078.1"/>
    <property type="molecule type" value="Genomic_DNA"/>
</dbReference>
<name>A0A1I4AZT0_9HYPH</name>
<dbReference type="SUPFAM" id="SSF56801">
    <property type="entry name" value="Acetyl-CoA synthetase-like"/>
    <property type="match status" value="1"/>
</dbReference>
<dbReference type="InterPro" id="IPR042099">
    <property type="entry name" value="ANL_N_sf"/>
</dbReference>
<dbReference type="Pfam" id="PF13193">
    <property type="entry name" value="AMP-binding_C"/>
    <property type="match status" value="1"/>
</dbReference>
<evidence type="ECO:0000313" key="5">
    <source>
        <dbReference type="EMBL" id="SFK62078.1"/>
    </source>
</evidence>
<proteinExistence type="inferred from homology"/>
<dbReference type="InterPro" id="IPR020845">
    <property type="entry name" value="AMP-binding_CS"/>
</dbReference>
<feature type="domain" description="AMP-dependent synthetase/ligase" evidence="3">
    <location>
        <begin position="15"/>
        <end position="368"/>
    </location>
</feature>
<dbReference type="InterPro" id="IPR025110">
    <property type="entry name" value="AMP-bd_C"/>
</dbReference>
<keyword evidence="2 5" id="KW-0436">Ligase</keyword>
<dbReference type="PROSITE" id="PS00455">
    <property type="entry name" value="AMP_BINDING"/>
    <property type="match status" value="1"/>
</dbReference>
<dbReference type="Proteomes" id="UP000199598">
    <property type="component" value="Unassembled WGS sequence"/>
</dbReference>
<accession>A0A1I4AZT0</accession>
<evidence type="ECO:0000259" key="3">
    <source>
        <dbReference type="Pfam" id="PF00501"/>
    </source>
</evidence>
<dbReference type="PANTHER" id="PTHR43201:SF5">
    <property type="entry name" value="MEDIUM-CHAIN ACYL-COA LIGASE ACSF2, MITOCHONDRIAL"/>
    <property type="match status" value="1"/>
</dbReference>
<sequence length="539" mass="59598">MIEHESVFKAFCAAADKWPERPFVNVLPETAELYDIEVGETSYTEALAQAQTAVERYRQAGLKAGDRVLVLLENRPAFFLHWLALNALGVVIVPINPDLQSSELEYIGRHAEPVLAISTRERKADMEQAARDSGQAFACATLEDALPVMRMPSDETYSPAQEDPAAMLYTSGTTGSPKGCVLANRYFLEAGHWYANAGGTCTLKDDGERMITPLPIFHMNAMAYSAMAMVAVGGCLTVLDRFHPRSWWQSVRESGATCLHYLGVMPSILMSLPEAPEDRAHSVRFGFGAGIDAKLHVPFEERFGIPLVEAWAMTETGAGSVIAANQEPRKRGMNCLGKPGPEMDVCIMGDDALPVTGTEPGELLVRRKGDDPQVGFFSHYFKDGAATREAWEGDWFHTGDIVRRDEDGDFFFVDRKKNVIRRSGENIAAVDVESVLMQHPDIEAVAVCPVPDAIRGDEVFASIVWRGEKTKDAAEAIVRWGLERMAYYKVPGYIAFCSSLKLTGTQKIQRAAQKQMALELLEKSEAFDTIHLKRRQLVS</sequence>
<evidence type="ECO:0000256" key="2">
    <source>
        <dbReference type="ARBA" id="ARBA00022598"/>
    </source>
</evidence>
<organism evidence="5 6">
    <name type="scientific">Pseudovibrio ascidiaceicola</name>
    <dbReference type="NCBI Taxonomy" id="285279"/>
    <lineage>
        <taxon>Bacteria</taxon>
        <taxon>Pseudomonadati</taxon>
        <taxon>Pseudomonadota</taxon>
        <taxon>Alphaproteobacteria</taxon>
        <taxon>Hyphomicrobiales</taxon>
        <taxon>Stappiaceae</taxon>
        <taxon>Pseudovibrio</taxon>
    </lineage>
</organism>
<dbReference type="Pfam" id="PF00501">
    <property type="entry name" value="AMP-binding"/>
    <property type="match status" value="1"/>
</dbReference>
<evidence type="ECO:0000259" key="4">
    <source>
        <dbReference type="Pfam" id="PF13193"/>
    </source>
</evidence>
<dbReference type="InterPro" id="IPR045851">
    <property type="entry name" value="AMP-bd_C_sf"/>
</dbReference>
<dbReference type="InterPro" id="IPR000873">
    <property type="entry name" value="AMP-dep_synth/lig_dom"/>
</dbReference>
<comment type="similarity">
    <text evidence="1">Belongs to the ATP-dependent AMP-binding enzyme family.</text>
</comment>
<dbReference type="PANTHER" id="PTHR43201">
    <property type="entry name" value="ACYL-COA SYNTHETASE"/>
    <property type="match status" value="1"/>
</dbReference>
<gene>
    <name evidence="5" type="ORF">SAMN04488518_10743</name>
</gene>
<comment type="caution">
    <text evidence="5">The sequence shown here is derived from an EMBL/GenBank/DDBJ whole genome shotgun (WGS) entry which is preliminary data.</text>
</comment>
<dbReference type="GO" id="GO:0016874">
    <property type="term" value="F:ligase activity"/>
    <property type="evidence" value="ECO:0007669"/>
    <property type="project" value="UniProtKB-KW"/>
</dbReference>